<feature type="transmembrane region" description="Helical" evidence="9">
    <location>
        <begin position="394"/>
        <end position="412"/>
    </location>
</feature>
<dbReference type="RefSeq" id="WP_209765361.1">
    <property type="nucleotide sequence ID" value="NZ_JAGINP010000004.1"/>
</dbReference>
<gene>
    <name evidence="11" type="ORF">J2851_001517</name>
</gene>
<feature type="transmembrane region" description="Helical" evidence="9">
    <location>
        <begin position="260"/>
        <end position="283"/>
    </location>
</feature>
<keyword evidence="11" id="KW-0645">Protease</keyword>
<evidence type="ECO:0000256" key="3">
    <source>
        <dbReference type="ARBA" id="ARBA00004196"/>
    </source>
</evidence>
<evidence type="ECO:0000256" key="8">
    <source>
        <dbReference type="ARBA" id="ARBA00023136"/>
    </source>
</evidence>
<feature type="transmembrane region" description="Helical" evidence="9">
    <location>
        <begin position="367"/>
        <end position="388"/>
    </location>
</feature>
<keyword evidence="11" id="KW-0482">Metalloprotease</keyword>
<evidence type="ECO:0000256" key="1">
    <source>
        <dbReference type="ARBA" id="ARBA00001947"/>
    </source>
</evidence>
<comment type="similarity">
    <text evidence="4">Belongs to the peptidase M50B family.</text>
</comment>
<dbReference type="Proteomes" id="UP000781958">
    <property type="component" value="Unassembled WGS sequence"/>
</dbReference>
<comment type="subcellular location">
    <subcellularLocation>
        <location evidence="3">Cell envelope</location>
    </subcellularLocation>
    <subcellularLocation>
        <location evidence="2">Membrane</location>
        <topology evidence="2">Multi-pass membrane protein</topology>
    </subcellularLocation>
</comment>
<proteinExistence type="inferred from homology"/>
<keyword evidence="11" id="KW-0378">Hydrolase</keyword>
<keyword evidence="5 9" id="KW-0812">Transmembrane</keyword>
<accession>A0ABS4SGR8</accession>
<comment type="caution">
    <text evidence="11">The sequence shown here is derived from an EMBL/GenBank/DDBJ whole genome shotgun (WGS) entry which is preliminary data.</text>
</comment>
<comment type="cofactor">
    <cofactor evidence="1">
        <name>Zn(2+)</name>
        <dbReference type="ChEBI" id="CHEBI:29105"/>
    </cofactor>
</comment>
<protein>
    <submittedName>
        <fullName evidence="11">Peptide zinc metalloprotease protein</fullName>
    </submittedName>
</protein>
<evidence type="ECO:0000256" key="9">
    <source>
        <dbReference type="SAM" id="Phobius"/>
    </source>
</evidence>
<sequence>MSAAVIAGAAVSSVRVDAPQRMPPLREELILHPGPRAPGGAPTWTLLDPSSNRFFRIGWPELEMLARWDRGTPDGIAAAVSAETTLRVSPPQVEAFARFLWTQGLLQAFGDGALGRLKAHAAAAKPPFLTRLLHTYLSFRIPLVRPDGFLRATMPLVSLIYTRLFLALTVLAALVGGALVLRQWDAFLGTFPHFFTLEGAVLAGLVLGGAKLAHELGHAYTARRFGCRVPSMGIVFLVLWPVPYTDVTDAWRLVSRSQRLAIGAAGMAAELVLAAYATLAWSFLPDGPLRSAAFLLAGSTWLLTLAVNLNPLMRFDGYFLLSDWLDVPNLQDRAFALARWRLRETLFGLGEVPPEALPARKRRIMLAYAYATWLYRFFLFLGIALLVYHLFFKLLGLFLMMVEIGWFILRPIQKELKAWAERRARFRPNRRLAVTVAAALTAVGLLLVPWRGTVSAPAVLRAEQQASIFVPKGARLVEVGAVSGGAVEAGRVLFRFDSPDLAHDRAQAERKAEVARWRTEVQSLDRTLLERTQAGWRELEAAQAEARGLAEEEAKLTVTAPFAGVVQDVADPLSPGEWLPEGMKLATVVSPQAPLIEAYVAEEDLARVPVGAPGAFLADAGEDRWIPARVVAIAATSSRTLPEPAVASVYGGAVPTRITRGEVLVPETPVYRILLRPEGVAVTPGRVTRGMVRMDGAAESVVARLWRIAVGVVLRESGW</sequence>
<evidence type="ECO:0000259" key="10">
    <source>
        <dbReference type="Pfam" id="PF02163"/>
    </source>
</evidence>
<reference evidence="11 12" key="1">
    <citation type="submission" date="2021-03" db="EMBL/GenBank/DDBJ databases">
        <title>Genomic Encyclopedia of Type Strains, Phase III (KMG-III): the genomes of soil and plant-associated and newly described type strains.</title>
        <authorList>
            <person name="Whitman W."/>
        </authorList>
    </citation>
    <scope>NUCLEOTIDE SEQUENCE [LARGE SCALE GENOMIC DNA]</scope>
    <source>
        <strain evidence="11 12">IMMIB AFH-6</strain>
    </source>
</reference>
<evidence type="ECO:0000256" key="2">
    <source>
        <dbReference type="ARBA" id="ARBA00004141"/>
    </source>
</evidence>
<dbReference type="InterPro" id="IPR050465">
    <property type="entry name" value="UPF0194_transport"/>
</dbReference>
<feature type="transmembrane region" description="Helical" evidence="9">
    <location>
        <begin position="193"/>
        <end position="214"/>
    </location>
</feature>
<keyword evidence="7" id="KW-0175">Coiled coil</keyword>
<feature type="transmembrane region" description="Helical" evidence="9">
    <location>
        <begin position="289"/>
        <end position="309"/>
    </location>
</feature>
<evidence type="ECO:0000256" key="5">
    <source>
        <dbReference type="ARBA" id="ARBA00022692"/>
    </source>
</evidence>
<keyword evidence="12" id="KW-1185">Reference proteome</keyword>
<dbReference type="SUPFAM" id="SSF111369">
    <property type="entry name" value="HlyD-like secretion proteins"/>
    <property type="match status" value="1"/>
</dbReference>
<dbReference type="GO" id="GO:0008237">
    <property type="term" value="F:metallopeptidase activity"/>
    <property type="evidence" value="ECO:0007669"/>
    <property type="project" value="UniProtKB-KW"/>
</dbReference>
<feature type="transmembrane region" description="Helical" evidence="9">
    <location>
        <begin position="432"/>
        <end position="450"/>
    </location>
</feature>
<evidence type="ECO:0000256" key="6">
    <source>
        <dbReference type="ARBA" id="ARBA00022989"/>
    </source>
</evidence>
<keyword evidence="8 9" id="KW-0472">Membrane</keyword>
<dbReference type="PANTHER" id="PTHR32347:SF23">
    <property type="entry name" value="BLL5650 PROTEIN"/>
    <property type="match status" value="1"/>
</dbReference>
<evidence type="ECO:0000256" key="7">
    <source>
        <dbReference type="ARBA" id="ARBA00023054"/>
    </source>
</evidence>
<dbReference type="InterPro" id="IPR008915">
    <property type="entry name" value="Peptidase_M50"/>
</dbReference>
<dbReference type="Pfam" id="PF02163">
    <property type="entry name" value="Peptidase_M50"/>
    <property type="match status" value="1"/>
</dbReference>
<feature type="transmembrane region" description="Helical" evidence="9">
    <location>
        <begin position="160"/>
        <end position="181"/>
    </location>
</feature>
<keyword evidence="6 9" id="KW-1133">Transmembrane helix</keyword>
<dbReference type="PANTHER" id="PTHR32347">
    <property type="entry name" value="EFFLUX SYSTEM COMPONENT YKNX-RELATED"/>
    <property type="match status" value="1"/>
</dbReference>
<evidence type="ECO:0000256" key="4">
    <source>
        <dbReference type="ARBA" id="ARBA00007931"/>
    </source>
</evidence>
<evidence type="ECO:0000313" key="12">
    <source>
        <dbReference type="Proteomes" id="UP000781958"/>
    </source>
</evidence>
<dbReference type="EMBL" id="JAGINP010000004">
    <property type="protein sequence ID" value="MBP2291768.1"/>
    <property type="molecule type" value="Genomic_DNA"/>
</dbReference>
<feature type="domain" description="Peptidase M50" evidence="10">
    <location>
        <begin position="205"/>
        <end position="281"/>
    </location>
</feature>
<organism evidence="11 12">
    <name type="scientific">Azospirillum rugosum</name>
    <dbReference type="NCBI Taxonomy" id="416170"/>
    <lineage>
        <taxon>Bacteria</taxon>
        <taxon>Pseudomonadati</taxon>
        <taxon>Pseudomonadota</taxon>
        <taxon>Alphaproteobacteria</taxon>
        <taxon>Rhodospirillales</taxon>
        <taxon>Azospirillaceae</taxon>
        <taxon>Azospirillum</taxon>
    </lineage>
</organism>
<evidence type="ECO:0000313" key="11">
    <source>
        <dbReference type="EMBL" id="MBP2291768.1"/>
    </source>
</evidence>
<name>A0ABS4SGR8_9PROT</name>